<feature type="region of interest" description="Disordered" evidence="1">
    <location>
        <begin position="161"/>
        <end position="193"/>
    </location>
</feature>
<evidence type="ECO:0000313" key="3">
    <source>
        <dbReference type="Proteomes" id="UP000239936"/>
    </source>
</evidence>
<dbReference type="RefSeq" id="WP_105074635.1">
    <property type="nucleotide sequence ID" value="NZ_PPGH01000037.1"/>
</dbReference>
<gene>
    <name evidence="2" type="ORF">CXB77_16055</name>
</gene>
<comment type="caution">
    <text evidence="2">The sequence shown here is derived from an EMBL/GenBank/DDBJ whole genome shotgun (WGS) entry which is preliminary data.</text>
</comment>
<dbReference type="SUPFAM" id="SSF103088">
    <property type="entry name" value="OmpA-like"/>
    <property type="match status" value="1"/>
</dbReference>
<dbReference type="AlphaFoldDB" id="A0A2S7XPF9"/>
<feature type="region of interest" description="Disordered" evidence="1">
    <location>
        <begin position="1"/>
        <end position="73"/>
    </location>
</feature>
<protein>
    <recommendedName>
        <fullName evidence="4">OmpA-like domain-containing protein</fullName>
    </recommendedName>
</protein>
<evidence type="ECO:0008006" key="4">
    <source>
        <dbReference type="Google" id="ProtNLM"/>
    </source>
</evidence>
<reference evidence="2 3" key="1">
    <citation type="submission" date="2018-01" db="EMBL/GenBank/DDBJ databases">
        <title>The complete genome sequence of Chromatium okenii LaCa, a purple sulfur bacterium with a turbulent life.</title>
        <authorList>
            <person name="Luedin S.M."/>
            <person name="Liechti N."/>
            <person name="Storelli N."/>
            <person name="Danza F."/>
            <person name="Wittwer M."/>
            <person name="Pothier J.F."/>
            <person name="Tonolla M.A."/>
        </authorList>
    </citation>
    <scope>NUCLEOTIDE SEQUENCE [LARGE SCALE GENOMIC DNA]</scope>
    <source>
        <strain evidence="2 3">LaCa</strain>
    </source>
</reference>
<sequence length="193" mass="21172">MERKRGLVTGRELQTPAEKPAAAPARKTTAAPAPRHKADAPAPAPRPRKVVDPDENVRPAAPKPRRQPCRMFTRPAPATGGYCRWRVDLFRLQLGATDQRCDDRAGKLGKALTSPQFEGISWLVEGTPMMPVLLPTIRNCQNSGRSSARYLVESTGIAPERLHAVGKGESEPFDRDNPRASVNRRVRLRPSGG</sequence>
<feature type="compositionally biased region" description="Basic residues" evidence="1">
    <location>
        <begin position="182"/>
        <end position="193"/>
    </location>
</feature>
<proteinExistence type="predicted"/>
<evidence type="ECO:0000313" key="2">
    <source>
        <dbReference type="EMBL" id="PQJ95615.1"/>
    </source>
</evidence>
<accession>A0A2S7XPF9</accession>
<organism evidence="2 3">
    <name type="scientific">Chromatium okenii</name>
    <dbReference type="NCBI Taxonomy" id="61644"/>
    <lineage>
        <taxon>Bacteria</taxon>
        <taxon>Pseudomonadati</taxon>
        <taxon>Pseudomonadota</taxon>
        <taxon>Gammaproteobacteria</taxon>
        <taxon>Chromatiales</taxon>
        <taxon>Chromatiaceae</taxon>
        <taxon>Chromatium</taxon>
    </lineage>
</organism>
<dbReference type="InterPro" id="IPR036737">
    <property type="entry name" value="OmpA-like_sf"/>
</dbReference>
<evidence type="ECO:0000256" key="1">
    <source>
        <dbReference type="SAM" id="MobiDB-lite"/>
    </source>
</evidence>
<dbReference type="EMBL" id="PPGH01000037">
    <property type="protein sequence ID" value="PQJ95615.1"/>
    <property type="molecule type" value="Genomic_DNA"/>
</dbReference>
<dbReference type="Gene3D" id="3.30.1330.60">
    <property type="entry name" value="OmpA-like domain"/>
    <property type="match status" value="1"/>
</dbReference>
<feature type="compositionally biased region" description="Basic and acidic residues" evidence="1">
    <location>
        <begin position="161"/>
        <end position="178"/>
    </location>
</feature>
<feature type="compositionally biased region" description="Low complexity" evidence="1">
    <location>
        <begin position="16"/>
        <end position="33"/>
    </location>
</feature>
<dbReference type="Proteomes" id="UP000239936">
    <property type="component" value="Unassembled WGS sequence"/>
</dbReference>
<name>A0A2S7XPF9_9GAMM</name>
<keyword evidence="3" id="KW-1185">Reference proteome</keyword>